<organism evidence="2 3">
    <name type="scientific">Klebsiella variicola</name>
    <dbReference type="NCBI Taxonomy" id="244366"/>
    <lineage>
        <taxon>Bacteria</taxon>
        <taxon>Pseudomonadati</taxon>
        <taxon>Pseudomonadota</taxon>
        <taxon>Gammaproteobacteria</taxon>
        <taxon>Enterobacterales</taxon>
        <taxon>Enterobacteriaceae</taxon>
        <taxon>Klebsiella/Raoultella group</taxon>
        <taxon>Klebsiella</taxon>
        <taxon>Klebsiella pneumoniae complex</taxon>
    </lineage>
</organism>
<comment type="caution">
    <text evidence="2">The sequence shown here is derived from an EMBL/GenBank/DDBJ whole genome shotgun (WGS) entry which is preliminary data.</text>
</comment>
<protein>
    <recommendedName>
        <fullName evidence="1">Divergent 4Fe-4S mono-cluster domain-containing protein</fullName>
    </recommendedName>
</protein>
<evidence type="ECO:0000259" key="1">
    <source>
        <dbReference type="Pfam" id="PF06902"/>
    </source>
</evidence>
<feature type="domain" description="Divergent 4Fe-4S mono-cluster" evidence="1">
    <location>
        <begin position="13"/>
        <end position="32"/>
    </location>
</feature>
<dbReference type="AlphaFoldDB" id="A0A7H4MS09"/>
<evidence type="ECO:0000313" key="2">
    <source>
        <dbReference type="EMBL" id="STS93109.1"/>
    </source>
</evidence>
<name>A0A7H4MS09_KLEVA</name>
<proteinExistence type="predicted"/>
<reference evidence="2 3" key="1">
    <citation type="submission" date="2018-06" db="EMBL/GenBank/DDBJ databases">
        <authorList>
            <consortium name="Pathogen Informatics"/>
            <person name="Doyle S."/>
        </authorList>
    </citation>
    <scope>NUCLEOTIDE SEQUENCE [LARGE SCALE GENOMIC DNA]</scope>
    <source>
        <strain evidence="2 3">NCTC9177</strain>
    </source>
</reference>
<dbReference type="EMBL" id="UGKR01000003">
    <property type="protein sequence ID" value="STS93109.1"/>
    <property type="molecule type" value="Genomic_DNA"/>
</dbReference>
<dbReference type="Pfam" id="PF06902">
    <property type="entry name" value="Fer4_19"/>
    <property type="match status" value="1"/>
</dbReference>
<dbReference type="InterPro" id="IPR010693">
    <property type="entry name" value="Divergent_4Fe-4S_mono-cluster"/>
</dbReference>
<dbReference type="PROSITE" id="PS51257">
    <property type="entry name" value="PROKAR_LIPOPROTEIN"/>
    <property type="match status" value="1"/>
</dbReference>
<sequence length="42" mass="4617">MDKELLEAGYRAYTGEKIDVYFNTAICQHSGTACAAARSFLT</sequence>
<evidence type="ECO:0000313" key="3">
    <source>
        <dbReference type="Proteomes" id="UP000254545"/>
    </source>
</evidence>
<accession>A0A7H4MS09</accession>
<gene>
    <name evidence="2" type="ORF">NCTC9177_07077</name>
</gene>
<dbReference type="Proteomes" id="UP000254545">
    <property type="component" value="Unassembled WGS sequence"/>
</dbReference>